<dbReference type="SUPFAM" id="SSF88946">
    <property type="entry name" value="Sigma2 domain of RNA polymerase sigma factors"/>
    <property type="match status" value="1"/>
</dbReference>
<evidence type="ECO:0000256" key="4">
    <source>
        <dbReference type="ARBA" id="ARBA00023125"/>
    </source>
</evidence>
<dbReference type="EMBL" id="RJSE01000007">
    <property type="protein sequence ID" value="RNL62546.1"/>
    <property type="molecule type" value="Genomic_DNA"/>
</dbReference>
<evidence type="ECO:0000256" key="1">
    <source>
        <dbReference type="ARBA" id="ARBA00010641"/>
    </source>
</evidence>
<name>A0A3N0CHQ2_9ACTN</name>
<keyword evidence="2" id="KW-0805">Transcription regulation</keyword>
<dbReference type="OrthoDB" id="4990598at2"/>
<dbReference type="InterPro" id="IPR013324">
    <property type="entry name" value="RNA_pol_sigma_r3/r4-like"/>
</dbReference>
<dbReference type="InterPro" id="IPR039425">
    <property type="entry name" value="RNA_pol_sigma-70-like"/>
</dbReference>
<proteinExistence type="inferred from homology"/>
<dbReference type="PANTHER" id="PTHR43133">
    <property type="entry name" value="RNA POLYMERASE ECF-TYPE SIGMA FACTO"/>
    <property type="match status" value="1"/>
</dbReference>
<dbReference type="AlphaFoldDB" id="A0A3N0CHQ2"/>
<dbReference type="GO" id="GO:0016987">
    <property type="term" value="F:sigma factor activity"/>
    <property type="evidence" value="ECO:0007669"/>
    <property type="project" value="UniProtKB-KW"/>
</dbReference>
<evidence type="ECO:0000256" key="2">
    <source>
        <dbReference type="ARBA" id="ARBA00023015"/>
    </source>
</evidence>
<dbReference type="PANTHER" id="PTHR43133:SF8">
    <property type="entry name" value="RNA POLYMERASE SIGMA FACTOR HI_1459-RELATED"/>
    <property type="match status" value="1"/>
</dbReference>
<dbReference type="InterPro" id="IPR013325">
    <property type="entry name" value="RNA_pol_sigma_r2"/>
</dbReference>
<protein>
    <submittedName>
        <fullName evidence="6">Sigma-70 family RNA polymerase sigma factor</fullName>
    </submittedName>
</protein>
<gene>
    <name evidence="6" type="ORF">EFK50_12315</name>
</gene>
<dbReference type="Gene3D" id="1.10.10.10">
    <property type="entry name" value="Winged helix-like DNA-binding domain superfamily/Winged helix DNA-binding domain"/>
    <property type="match status" value="1"/>
</dbReference>
<evidence type="ECO:0000313" key="6">
    <source>
        <dbReference type="EMBL" id="RNL62546.1"/>
    </source>
</evidence>
<evidence type="ECO:0000313" key="7">
    <source>
        <dbReference type="Proteomes" id="UP000267128"/>
    </source>
</evidence>
<evidence type="ECO:0000256" key="3">
    <source>
        <dbReference type="ARBA" id="ARBA00023082"/>
    </source>
</evidence>
<keyword evidence="3" id="KW-0731">Sigma factor</keyword>
<sequence>MVELGTDLEELDDATLVTGVRQGDLDCFGVLYTRHFDCGARAARRAGTPADQVEDVVAEGFARTLRAIHGGNGPTTNFAGYLSITTTRVAWQHSKERSRCRPTDDTGFLDTQVVEIDLPPASPVLDALRDLPEAWRTLLWRLEVENESILELALDLGKSTGAISAMATRARHRLRSHPSLEDLHRRRACA</sequence>
<accession>A0A3N0CHQ2</accession>
<dbReference type="GO" id="GO:0003677">
    <property type="term" value="F:DNA binding"/>
    <property type="evidence" value="ECO:0007669"/>
    <property type="project" value="UniProtKB-KW"/>
</dbReference>
<keyword evidence="7" id="KW-1185">Reference proteome</keyword>
<reference evidence="6 7" key="1">
    <citation type="submission" date="2018-11" db="EMBL/GenBank/DDBJ databases">
        <authorList>
            <person name="Li F."/>
        </authorList>
    </citation>
    <scope>NUCLEOTIDE SEQUENCE [LARGE SCALE GENOMIC DNA]</scope>
    <source>
        <strain evidence="6 7">Gsoil 097</strain>
    </source>
</reference>
<keyword evidence="5" id="KW-0804">Transcription</keyword>
<comment type="similarity">
    <text evidence="1">Belongs to the sigma-70 factor family. ECF subfamily.</text>
</comment>
<dbReference type="GO" id="GO:0006352">
    <property type="term" value="P:DNA-templated transcription initiation"/>
    <property type="evidence" value="ECO:0007669"/>
    <property type="project" value="InterPro"/>
</dbReference>
<organism evidence="6 7">
    <name type="scientific">Nocardioides marmoriginsengisoli</name>
    <dbReference type="NCBI Taxonomy" id="661483"/>
    <lineage>
        <taxon>Bacteria</taxon>
        <taxon>Bacillati</taxon>
        <taxon>Actinomycetota</taxon>
        <taxon>Actinomycetes</taxon>
        <taxon>Propionibacteriales</taxon>
        <taxon>Nocardioidaceae</taxon>
        <taxon>Nocardioides</taxon>
    </lineage>
</organism>
<dbReference type="Gene3D" id="1.10.1740.10">
    <property type="match status" value="1"/>
</dbReference>
<keyword evidence="4" id="KW-0238">DNA-binding</keyword>
<dbReference type="RefSeq" id="WP_123227842.1">
    <property type="nucleotide sequence ID" value="NZ_RJSE01000007.1"/>
</dbReference>
<comment type="caution">
    <text evidence="6">The sequence shown here is derived from an EMBL/GenBank/DDBJ whole genome shotgun (WGS) entry which is preliminary data.</text>
</comment>
<dbReference type="InterPro" id="IPR036388">
    <property type="entry name" value="WH-like_DNA-bd_sf"/>
</dbReference>
<evidence type="ECO:0000256" key="5">
    <source>
        <dbReference type="ARBA" id="ARBA00023163"/>
    </source>
</evidence>
<dbReference type="SUPFAM" id="SSF88659">
    <property type="entry name" value="Sigma3 and sigma4 domains of RNA polymerase sigma factors"/>
    <property type="match status" value="1"/>
</dbReference>
<dbReference type="Proteomes" id="UP000267128">
    <property type="component" value="Unassembled WGS sequence"/>
</dbReference>